<dbReference type="PANTHER" id="PTHR30093:SF2">
    <property type="entry name" value="TYPE II SECRETION SYSTEM PROTEIN H"/>
    <property type="match status" value="1"/>
</dbReference>
<dbReference type="NCBIfam" id="TIGR02532">
    <property type="entry name" value="IV_pilin_GFxxxE"/>
    <property type="match status" value="1"/>
</dbReference>
<comment type="caution">
    <text evidence="4">The sequence shown here is derived from an EMBL/GenBank/DDBJ whole genome shotgun (WGS) entry which is preliminary data.</text>
</comment>
<gene>
    <name evidence="4" type="ORF">DTL42_21275</name>
</gene>
<accession>A0A368KMB8</accession>
<feature type="domain" description="DUF1559" evidence="3">
    <location>
        <begin position="33"/>
        <end position="330"/>
    </location>
</feature>
<dbReference type="InterPro" id="IPR045584">
    <property type="entry name" value="Pilin-like"/>
</dbReference>
<feature type="transmembrane region" description="Helical" evidence="2">
    <location>
        <begin position="7"/>
        <end position="32"/>
    </location>
</feature>
<evidence type="ECO:0000313" key="4">
    <source>
        <dbReference type="EMBL" id="RCS41113.1"/>
    </source>
</evidence>
<dbReference type="AlphaFoldDB" id="A0A368KMB8"/>
<dbReference type="SUPFAM" id="SSF54523">
    <property type="entry name" value="Pili subunits"/>
    <property type="match status" value="1"/>
</dbReference>
<reference evidence="4 5" key="1">
    <citation type="submission" date="2018-07" db="EMBL/GenBank/DDBJ databases">
        <title>Comparative genomes isolates from brazilian mangrove.</title>
        <authorList>
            <person name="De Araujo J.E."/>
            <person name="Taketani R.G."/>
            <person name="Silva M.C.P."/>
            <person name="Lourenco M.V."/>
            <person name="Oliveira V.M."/>
            <person name="Andreote F.D."/>
        </authorList>
    </citation>
    <scope>NUCLEOTIDE SEQUENCE [LARGE SCALE GENOMIC DNA]</scope>
    <source>
        <strain evidence="4 5">HEX PRIS-MGV</strain>
    </source>
</reference>
<evidence type="ECO:0000256" key="2">
    <source>
        <dbReference type="SAM" id="Phobius"/>
    </source>
</evidence>
<proteinExistence type="predicted"/>
<sequence>MQNRKRLGFTLVELLVVIAIIGVLIALLLPAVQQAREAARRMQCTNNLKQLGIAFHNYHDTFKTLPAMNYRPTGKNPYLGYGAMVRILPFIEQNNLYDQLQVTSLNFGRDWADGANATLRQTKIEAYLCPSDTGYPSNPSGGSWHDGPGSNYGVSFGSSRSWASVSNQNGMFRGPIGWDGTNETGGKPEMGFNGVTDGLSNTLMASEHLVGDDNDDVLANGNTSEPREGSDVSWNQYPTQSDIDTFGQACQGITTHNGTNGQHWIMSLPTQTALNTVAPPNWKYPNCQTSGSGIASDRDGVYAPRSRHPGGVLCVAGDGSTKFVTETIDLTSWQSFGGRNDGKPVTLP</sequence>
<evidence type="ECO:0000259" key="3">
    <source>
        <dbReference type="Pfam" id="PF07596"/>
    </source>
</evidence>
<dbReference type="EMBL" id="QPEX01000045">
    <property type="protein sequence ID" value="RCS41113.1"/>
    <property type="molecule type" value="Genomic_DNA"/>
</dbReference>
<dbReference type="Gene3D" id="3.30.700.10">
    <property type="entry name" value="Glycoprotein, Type 4 Pilin"/>
    <property type="match status" value="1"/>
</dbReference>
<protein>
    <submittedName>
        <fullName evidence="4">DUF1559 domain-containing protein</fullName>
    </submittedName>
</protein>
<organism evidence="4 5">
    <name type="scientific">Bremerella cremea</name>
    <dbReference type="NCBI Taxonomy" id="1031537"/>
    <lineage>
        <taxon>Bacteria</taxon>
        <taxon>Pseudomonadati</taxon>
        <taxon>Planctomycetota</taxon>
        <taxon>Planctomycetia</taxon>
        <taxon>Pirellulales</taxon>
        <taxon>Pirellulaceae</taxon>
        <taxon>Bremerella</taxon>
    </lineage>
</organism>
<dbReference type="InterPro" id="IPR012902">
    <property type="entry name" value="N_methyl_site"/>
</dbReference>
<dbReference type="OrthoDB" id="209901at2"/>
<keyword evidence="2" id="KW-0812">Transmembrane</keyword>
<evidence type="ECO:0000313" key="5">
    <source>
        <dbReference type="Proteomes" id="UP000253562"/>
    </source>
</evidence>
<evidence type="ECO:0000256" key="1">
    <source>
        <dbReference type="SAM" id="MobiDB-lite"/>
    </source>
</evidence>
<dbReference type="PANTHER" id="PTHR30093">
    <property type="entry name" value="GENERAL SECRETION PATHWAY PROTEIN G"/>
    <property type="match status" value="1"/>
</dbReference>
<keyword evidence="2" id="KW-0472">Membrane</keyword>
<dbReference type="Pfam" id="PF07963">
    <property type="entry name" value="N_methyl"/>
    <property type="match status" value="1"/>
</dbReference>
<dbReference type="Pfam" id="PF07596">
    <property type="entry name" value="SBP_bac_10"/>
    <property type="match status" value="1"/>
</dbReference>
<keyword evidence="2" id="KW-1133">Transmembrane helix</keyword>
<dbReference type="Proteomes" id="UP000253562">
    <property type="component" value="Unassembled WGS sequence"/>
</dbReference>
<dbReference type="RefSeq" id="WP_114371970.1">
    <property type="nucleotide sequence ID" value="NZ_QPEX01000045.1"/>
</dbReference>
<feature type="region of interest" description="Disordered" evidence="1">
    <location>
        <begin position="212"/>
        <end position="238"/>
    </location>
</feature>
<dbReference type="InterPro" id="IPR011453">
    <property type="entry name" value="DUF1559"/>
</dbReference>
<name>A0A368KMB8_9BACT</name>